<dbReference type="RefSeq" id="WP_341582254.1">
    <property type="nucleotide sequence ID" value="NZ_CP101118.1"/>
</dbReference>
<dbReference type="PROSITE" id="PS00061">
    <property type="entry name" value="ADH_SHORT"/>
    <property type="match status" value="1"/>
</dbReference>
<dbReference type="PRINTS" id="PR00081">
    <property type="entry name" value="GDHRDH"/>
</dbReference>
<organism evidence="2 3">
    <name type="scientific">Marinobacter metalliresistant</name>
    <dbReference type="NCBI Taxonomy" id="2961995"/>
    <lineage>
        <taxon>Bacteria</taxon>
        <taxon>Pseudomonadati</taxon>
        <taxon>Pseudomonadota</taxon>
        <taxon>Gammaproteobacteria</taxon>
        <taxon>Pseudomonadales</taxon>
        <taxon>Marinobacteraceae</taxon>
        <taxon>Marinobacter</taxon>
    </lineage>
</organism>
<evidence type="ECO:0000313" key="3">
    <source>
        <dbReference type="Proteomes" id="UP001475781"/>
    </source>
</evidence>
<dbReference type="InterPro" id="IPR002347">
    <property type="entry name" value="SDR_fam"/>
</dbReference>
<keyword evidence="3" id="KW-1185">Reference proteome</keyword>
<dbReference type="PANTHER" id="PTHR42879:SF2">
    <property type="entry name" value="3-OXOACYL-[ACYL-CARRIER-PROTEIN] REDUCTASE FABG"/>
    <property type="match status" value="1"/>
</dbReference>
<dbReference type="Proteomes" id="UP001475781">
    <property type="component" value="Chromosome"/>
</dbReference>
<name>A0ABZ2W4X2_9GAMM</name>
<dbReference type="PANTHER" id="PTHR42879">
    <property type="entry name" value="3-OXOACYL-(ACYL-CARRIER-PROTEIN) REDUCTASE"/>
    <property type="match status" value="1"/>
</dbReference>
<dbReference type="PRINTS" id="PR00080">
    <property type="entry name" value="SDRFAMILY"/>
</dbReference>
<gene>
    <name evidence="2" type="ORF">NLK58_05765</name>
</gene>
<protein>
    <submittedName>
        <fullName evidence="2">SDR family oxidoreductase</fullName>
    </submittedName>
</protein>
<dbReference type="Pfam" id="PF13561">
    <property type="entry name" value="adh_short_C2"/>
    <property type="match status" value="1"/>
</dbReference>
<proteinExistence type="inferred from homology"/>
<comment type="similarity">
    <text evidence="1">Belongs to the short-chain dehydrogenases/reductases (SDR) family.</text>
</comment>
<evidence type="ECO:0000313" key="2">
    <source>
        <dbReference type="EMBL" id="WZF89703.1"/>
    </source>
</evidence>
<dbReference type="Gene3D" id="3.40.50.720">
    <property type="entry name" value="NAD(P)-binding Rossmann-like Domain"/>
    <property type="match status" value="1"/>
</dbReference>
<dbReference type="SUPFAM" id="SSF51735">
    <property type="entry name" value="NAD(P)-binding Rossmann-fold domains"/>
    <property type="match status" value="1"/>
</dbReference>
<dbReference type="InterPro" id="IPR036291">
    <property type="entry name" value="NAD(P)-bd_dom_sf"/>
</dbReference>
<dbReference type="InterPro" id="IPR020904">
    <property type="entry name" value="Sc_DH/Rdtase_CS"/>
</dbReference>
<reference evidence="2 3" key="1">
    <citation type="submission" date="2022-07" db="EMBL/GenBank/DDBJ databases">
        <title>A copper resistant bacterium isolated from sediment samples of deep sea hydrothermal areas.</title>
        <authorList>
            <person name="Zeng X."/>
        </authorList>
    </citation>
    <scope>NUCLEOTIDE SEQUENCE [LARGE SCALE GENOMIC DNA]</scope>
    <source>
        <strain evidence="3">CuT 6</strain>
    </source>
</reference>
<dbReference type="EMBL" id="CP101118">
    <property type="protein sequence ID" value="WZF89703.1"/>
    <property type="molecule type" value="Genomic_DNA"/>
</dbReference>
<sequence>MADPSNASKLVLVTGASGGVGAEAAKHLAGCGYPVGVGYCRNGAAAQKVVDDIRERYGNALAVELDYASRDSIRGALDTLEKYFEQPVSVLINNGAIAQEKPFETITDDDWAHMQAVNLQGPFAASQEVLPAMRSRGWGRIINITSIGGQWGGLNQVHYAAAKAGLINLTRSLAKMYSREGVVSTAVAIGLVATEMSAGELQTSAGQEKVRNIPAGRMATIGEIAGTLEYLCSDAGAYLTGQTLNMNGGMYLG</sequence>
<accession>A0ABZ2W4X2</accession>
<dbReference type="InterPro" id="IPR050259">
    <property type="entry name" value="SDR"/>
</dbReference>
<evidence type="ECO:0000256" key="1">
    <source>
        <dbReference type="ARBA" id="ARBA00006484"/>
    </source>
</evidence>